<dbReference type="GO" id="GO:0005576">
    <property type="term" value="C:extracellular region"/>
    <property type="evidence" value="ECO:0007669"/>
    <property type="project" value="UniProtKB-SubCell"/>
</dbReference>
<feature type="signal peptide" evidence="17">
    <location>
        <begin position="1"/>
        <end position="16"/>
    </location>
</feature>
<dbReference type="InterPro" id="IPR018114">
    <property type="entry name" value="TRYPSIN_HIS"/>
</dbReference>
<dbReference type="FunFam" id="2.40.10.10:FF:000122">
    <property type="entry name" value="Chymotrypsin-like elastase family member 1"/>
    <property type="match status" value="1"/>
</dbReference>
<dbReference type="SUPFAM" id="SSF50494">
    <property type="entry name" value="Trypsin-like serine proteases"/>
    <property type="match status" value="1"/>
</dbReference>
<dbReference type="OMA" id="QPNWWGS"/>
<evidence type="ECO:0000256" key="4">
    <source>
        <dbReference type="ARBA" id="ARBA00022670"/>
    </source>
</evidence>
<dbReference type="GeneTree" id="ENSGT01030000234528"/>
<dbReference type="InterPro" id="IPR001254">
    <property type="entry name" value="Trypsin_dom"/>
</dbReference>
<dbReference type="Bgee" id="ENSOANG00000009848">
    <property type="expression patterns" value="Expressed in endometrium and 1 other cell type or tissue"/>
</dbReference>
<organism evidence="19 20">
    <name type="scientific">Ornithorhynchus anatinus</name>
    <name type="common">Duckbill platypus</name>
    <dbReference type="NCBI Taxonomy" id="9258"/>
    <lineage>
        <taxon>Eukaryota</taxon>
        <taxon>Metazoa</taxon>
        <taxon>Chordata</taxon>
        <taxon>Craniata</taxon>
        <taxon>Vertebrata</taxon>
        <taxon>Euteleostomi</taxon>
        <taxon>Mammalia</taxon>
        <taxon>Monotremata</taxon>
        <taxon>Ornithorhynchidae</taxon>
        <taxon>Ornithorhynchus</taxon>
    </lineage>
</organism>
<evidence type="ECO:0000256" key="10">
    <source>
        <dbReference type="ARBA" id="ARBA00036864"/>
    </source>
</evidence>
<dbReference type="eggNOG" id="KOG3627">
    <property type="taxonomic scope" value="Eukaryota"/>
</dbReference>
<dbReference type="PRINTS" id="PR00722">
    <property type="entry name" value="CHYMOTRYPSIN"/>
</dbReference>
<feature type="domain" description="Peptidase S1" evidence="18">
    <location>
        <begin position="35"/>
        <end position="301"/>
    </location>
</feature>
<evidence type="ECO:0000256" key="9">
    <source>
        <dbReference type="ARBA" id="ARBA00023157"/>
    </source>
</evidence>
<evidence type="ECO:0000256" key="6">
    <source>
        <dbReference type="ARBA" id="ARBA00022801"/>
    </source>
</evidence>
<comment type="subcellular location">
    <subcellularLocation>
        <location evidence="2">Secreted</location>
    </subcellularLocation>
</comment>
<reference evidence="19" key="2">
    <citation type="submission" date="2025-09" db="UniProtKB">
        <authorList>
            <consortium name="Ensembl"/>
        </authorList>
    </citation>
    <scope>IDENTIFICATION</scope>
    <source>
        <strain evidence="19">Glennie</strain>
    </source>
</reference>
<evidence type="ECO:0000256" key="17">
    <source>
        <dbReference type="SAM" id="SignalP"/>
    </source>
</evidence>
<dbReference type="PROSITE" id="PS00135">
    <property type="entry name" value="TRYPSIN_SER"/>
    <property type="match status" value="1"/>
</dbReference>
<evidence type="ECO:0000256" key="3">
    <source>
        <dbReference type="ARBA" id="ARBA00022525"/>
    </source>
</evidence>
<comment type="cofactor">
    <cofactor evidence="1">
        <name>Ca(2+)</name>
        <dbReference type="ChEBI" id="CHEBI:29108"/>
    </cofactor>
</comment>
<feature type="region of interest" description="Disordered" evidence="16">
    <location>
        <begin position="325"/>
        <end position="362"/>
    </location>
</feature>
<evidence type="ECO:0000256" key="12">
    <source>
        <dbReference type="ARBA" id="ARBA00039015"/>
    </source>
</evidence>
<keyword evidence="8" id="KW-0106">Calcium</keyword>
<dbReference type="Gene3D" id="2.40.10.10">
    <property type="entry name" value="Trypsin-like serine proteases"/>
    <property type="match status" value="2"/>
</dbReference>
<dbReference type="GO" id="GO:0046872">
    <property type="term" value="F:metal ion binding"/>
    <property type="evidence" value="ECO:0007669"/>
    <property type="project" value="UniProtKB-KW"/>
</dbReference>
<dbReference type="STRING" id="9258.ENSOANP00000015617"/>
<evidence type="ECO:0000256" key="13">
    <source>
        <dbReference type="ARBA" id="ARBA00041157"/>
    </source>
</evidence>
<evidence type="ECO:0000313" key="19">
    <source>
        <dbReference type="Ensembl" id="ENSOANP00000015617.3"/>
    </source>
</evidence>
<dbReference type="PROSITE" id="PS00134">
    <property type="entry name" value="TRYPSIN_HIS"/>
    <property type="match status" value="1"/>
</dbReference>
<dbReference type="Pfam" id="PF00089">
    <property type="entry name" value="Trypsin"/>
    <property type="match status" value="2"/>
</dbReference>
<feature type="chain" id="PRO_5028174306" description="Chymotrypsin-like elastase family member 1" evidence="17">
    <location>
        <begin position="17"/>
        <end position="362"/>
    </location>
</feature>
<dbReference type="GO" id="GO:0006508">
    <property type="term" value="P:proteolysis"/>
    <property type="evidence" value="ECO:0000318"/>
    <property type="project" value="GO_Central"/>
</dbReference>
<evidence type="ECO:0000256" key="16">
    <source>
        <dbReference type="SAM" id="MobiDB-lite"/>
    </source>
</evidence>
<dbReference type="AlphaFoldDB" id="F7AK96"/>
<evidence type="ECO:0000256" key="5">
    <source>
        <dbReference type="ARBA" id="ARBA00022723"/>
    </source>
</evidence>
<evidence type="ECO:0000256" key="7">
    <source>
        <dbReference type="ARBA" id="ARBA00022825"/>
    </source>
</evidence>
<evidence type="ECO:0000256" key="14">
    <source>
        <dbReference type="ARBA" id="ARBA00042355"/>
    </source>
</evidence>
<comment type="function">
    <text evidence="11">Serine proteases that hydrolyze many proteins in addition to elastin.</text>
</comment>
<evidence type="ECO:0000256" key="8">
    <source>
        <dbReference type="ARBA" id="ARBA00022837"/>
    </source>
</evidence>
<evidence type="ECO:0000256" key="11">
    <source>
        <dbReference type="ARBA" id="ARBA00037778"/>
    </source>
</evidence>
<keyword evidence="20" id="KW-1185">Reference proteome</keyword>
<keyword evidence="4 15" id="KW-0645">Protease</keyword>
<dbReference type="InParanoid" id="F7AK96"/>
<dbReference type="InterPro" id="IPR001314">
    <property type="entry name" value="Peptidase_S1A"/>
</dbReference>
<dbReference type="PROSITE" id="PS50240">
    <property type="entry name" value="TRYPSIN_DOM"/>
    <property type="match status" value="1"/>
</dbReference>
<name>F7AK96_ORNAN</name>
<comment type="catalytic activity">
    <reaction evidence="10">
        <text>Hydrolysis of proteins, including elastin. Preferential cleavage: Ala-|-Xaa.</text>
        <dbReference type="EC" id="3.4.21.36"/>
    </reaction>
</comment>
<dbReference type="InterPro" id="IPR009003">
    <property type="entry name" value="Peptidase_S1_PA"/>
</dbReference>
<keyword evidence="6 15" id="KW-0378">Hydrolase</keyword>
<proteinExistence type="predicted"/>
<keyword evidence="5" id="KW-0479">Metal-binding</keyword>
<evidence type="ECO:0000256" key="15">
    <source>
        <dbReference type="RuleBase" id="RU363034"/>
    </source>
</evidence>
<dbReference type="EC" id="3.4.21.36" evidence="12"/>
<dbReference type="GO" id="GO:0004252">
    <property type="term" value="F:serine-type endopeptidase activity"/>
    <property type="evidence" value="ECO:0000318"/>
    <property type="project" value="GO_Central"/>
</dbReference>
<evidence type="ECO:0000256" key="2">
    <source>
        <dbReference type="ARBA" id="ARBA00004613"/>
    </source>
</evidence>
<keyword evidence="3" id="KW-0964">Secreted</keyword>
<dbReference type="InterPro" id="IPR033116">
    <property type="entry name" value="TRYPSIN_SER"/>
</dbReference>
<keyword evidence="9" id="KW-1015">Disulfide bond</keyword>
<reference evidence="19" key="1">
    <citation type="submission" date="2025-08" db="UniProtKB">
        <authorList>
            <consortium name="Ensembl"/>
        </authorList>
    </citation>
    <scope>IDENTIFICATION</scope>
    <source>
        <strain evidence="19">Glennie</strain>
    </source>
</reference>
<protein>
    <recommendedName>
        <fullName evidence="13">Chymotrypsin-like elastase family member 1</fullName>
        <ecNumber evidence="12">3.4.21.36</ecNumber>
    </recommendedName>
    <alternativeName>
        <fullName evidence="14">Elastase-1</fullName>
    </alternativeName>
</protein>
<dbReference type="InterPro" id="IPR050850">
    <property type="entry name" value="Peptidase_S1_Elastase_sf"/>
</dbReference>
<dbReference type="Proteomes" id="UP000002279">
    <property type="component" value="Unplaced"/>
</dbReference>
<sequence>MLYHLVLVLCLGRSLASPVVPEHLALHADHNAQRVIGGQEAPRNQWKWQVSLQIPYPEDPTHFYHICGGTLISPFWVMTAAHCIDGQNDQTYRVALGEHNIFEVDGTEYFIGVEKVVMHEDWDPFNIGNGNDIALLRLSTSAYDNGFVALARLPRDDHVLPADHPCYVSGWGVDSCEHWRMTLADGVGHCEPLPLCPLPVDWTVPSLLQEALLPVVENSVCSQPNWWGSFALDSMICAGGDGRSSGCSGDSGGPLHCFWDDEWQVHGIVSFGLVPHCNTFQKPTVFTRVSAFTNWIYHVSLTPALPSSWDPSLIPRHTLAPLRPPRRPSLVAGSHPHPASSSNIWGTPQGSQYSSLGPIGGQ</sequence>
<dbReference type="HOGENOM" id="CLU_006842_0_4_1"/>
<dbReference type="CDD" id="cd00190">
    <property type="entry name" value="Tryp_SPc"/>
    <property type="match status" value="1"/>
</dbReference>
<keyword evidence="17" id="KW-0732">Signal</keyword>
<evidence type="ECO:0000256" key="1">
    <source>
        <dbReference type="ARBA" id="ARBA00001913"/>
    </source>
</evidence>
<evidence type="ECO:0000313" key="20">
    <source>
        <dbReference type="Proteomes" id="UP000002279"/>
    </source>
</evidence>
<dbReference type="PANTHER" id="PTHR24257:SF0">
    <property type="entry name" value="CHYMOTRYPSIN-LIKE ELASTASE FAMILY MEMBER 1"/>
    <property type="match status" value="1"/>
</dbReference>
<feature type="compositionally biased region" description="Polar residues" evidence="16">
    <location>
        <begin position="339"/>
        <end position="355"/>
    </location>
</feature>
<dbReference type="InterPro" id="IPR043504">
    <property type="entry name" value="Peptidase_S1_PA_chymotrypsin"/>
</dbReference>
<evidence type="ECO:0000259" key="18">
    <source>
        <dbReference type="PROSITE" id="PS50240"/>
    </source>
</evidence>
<accession>F7AK96</accession>
<dbReference type="SMART" id="SM00020">
    <property type="entry name" value="Tryp_SPc"/>
    <property type="match status" value="1"/>
</dbReference>
<dbReference type="Ensembl" id="ENSOANT00000015620.3">
    <property type="protein sequence ID" value="ENSOANP00000015617.3"/>
    <property type="gene ID" value="ENSOANG00000009848.4"/>
</dbReference>
<dbReference type="PANTHER" id="PTHR24257">
    <property type="entry name" value="CHYMOTRYPSIN-LIKE ELASTASE FAMILY MEMBER"/>
    <property type="match status" value="1"/>
</dbReference>
<keyword evidence="7 15" id="KW-0720">Serine protease</keyword>